<feature type="transmembrane region" description="Helical" evidence="7">
    <location>
        <begin position="124"/>
        <end position="145"/>
    </location>
</feature>
<feature type="transmembrane region" description="Helical" evidence="7">
    <location>
        <begin position="454"/>
        <end position="472"/>
    </location>
</feature>
<keyword evidence="5 7" id="KW-1133">Transmembrane helix</keyword>
<evidence type="ECO:0000256" key="4">
    <source>
        <dbReference type="ARBA" id="ARBA00022692"/>
    </source>
</evidence>
<reference evidence="8 9" key="1">
    <citation type="submission" date="2011-04" db="EMBL/GenBank/DDBJ databases">
        <title>The Genome Sequence of Clostridium citroniae WAL-19142.</title>
        <authorList>
            <consortium name="The Broad Institute Genome Sequencing Platform"/>
            <person name="Earl A."/>
            <person name="Ward D."/>
            <person name="Feldgarden M."/>
            <person name="Gevers D."/>
            <person name="Warren Y.A."/>
            <person name="Tyrrell K.L."/>
            <person name="Citron D.M."/>
            <person name="Goldstein E.J."/>
            <person name="Daigneault M."/>
            <person name="Allen-Vercoe E."/>
            <person name="Young S.K."/>
            <person name="Zeng Q."/>
            <person name="Gargeya S."/>
            <person name="Fitzgerald M."/>
            <person name="Haas B."/>
            <person name="Abouelleil A."/>
            <person name="Alvarado L."/>
            <person name="Arachchi H.M."/>
            <person name="Berlin A."/>
            <person name="Brown A."/>
            <person name="Chapman S.B."/>
            <person name="Chen Z."/>
            <person name="Dunbar C."/>
            <person name="Freedman E."/>
            <person name="Gearin G."/>
            <person name="Gellesch M."/>
            <person name="Goldberg J."/>
            <person name="Griggs A."/>
            <person name="Gujja S."/>
            <person name="Heilman E.R."/>
            <person name="Heiman D."/>
            <person name="Howarth C."/>
            <person name="Larson L."/>
            <person name="Lui A."/>
            <person name="MacDonald P.J."/>
            <person name="Mehta T."/>
            <person name="Montmayeur A."/>
            <person name="Murphy C."/>
            <person name="Neiman D."/>
            <person name="Pearson M."/>
            <person name="Priest M."/>
            <person name="Roberts A."/>
            <person name="Saif S."/>
            <person name="Shea T."/>
            <person name="Shenoy N."/>
            <person name="Sisk P."/>
            <person name="Stolte C."/>
            <person name="Sykes S."/>
            <person name="White J."/>
            <person name="Yandava C."/>
            <person name="Wortman J."/>
            <person name="Nusbaum C."/>
            <person name="Birren B."/>
        </authorList>
    </citation>
    <scope>NUCLEOTIDE SEQUENCE [LARGE SCALE GENOMIC DNA]</scope>
    <source>
        <strain evidence="8 9">WAL-19142</strain>
    </source>
</reference>
<protein>
    <recommendedName>
        <fullName evidence="10">Polysaccharide biosynthesis protein C-terminal domain-containing protein</fullName>
    </recommendedName>
</protein>
<dbReference type="Pfam" id="PF13440">
    <property type="entry name" value="Polysacc_synt_3"/>
    <property type="match status" value="1"/>
</dbReference>
<evidence type="ECO:0000256" key="6">
    <source>
        <dbReference type="ARBA" id="ARBA00023136"/>
    </source>
</evidence>
<name>A0A0J9BW29_9FIRM</name>
<dbReference type="Proteomes" id="UP000037392">
    <property type="component" value="Unassembled WGS sequence"/>
</dbReference>
<evidence type="ECO:0000256" key="5">
    <source>
        <dbReference type="ARBA" id="ARBA00022989"/>
    </source>
</evidence>
<evidence type="ECO:0000256" key="1">
    <source>
        <dbReference type="ARBA" id="ARBA00004651"/>
    </source>
</evidence>
<feature type="transmembrane region" description="Helical" evidence="7">
    <location>
        <begin position="233"/>
        <end position="251"/>
    </location>
</feature>
<feature type="transmembrane region" description="Helical" evidence="7">
    <location>
        <begin position="363"/>
        <end position="381"/>
    </location>
</feature>
<feature type="transmembrane region" description="Helical" evidence="7">
    <location>
        <begin position="91"/>
        <end position="118"/>
    </location>
</feature>
<organism evidence="8 9">
    <name type="scientific">[Clostridium] citroniae WAL-19142</name>
    <dbReference type="NCBI Taxonomy" id="742734"/>
    <lineage>
        <taxon>Bacteria</taxon>
        <taxon>Bacillati</taxon>
        <taxon>Bacillota</taxon>
        <taxon>Clostridia</taxon>
        <taxon>Lachnospirales</taxon>
        <taxon>Lachnospiraceae</taxon>
        <taxon>Enterocloster</taxon>
    </lineage>
</organism>
<accession>A0A0J9BW29</accession>
<dbReference type="GO" id="GO:0005886">
    <property type="term" value="C:plasma membrane"/>
    <property type="evidence" value="ECO:0007669"/>
    <property type="project" value="UniProtKB-SubCell"/>
</dbReference>
<comment type="similarity">
    <text evidence="2">Belongs to the polysaccharide synthase family.</text>
</comment>
<evidence type="ECO:0000256" key="7">
    <source>
        <dbReference type="SAM" id="Phobius"/>
    </source>
</evidence>
<dbReference type="EMBL" id="ADLK01000028">
    <property type="protein sequence ID" value="KMW16988.1"/>
    <property type="molecule type" value="Genomic_DNA"/>
</dbReference>
<gene>
    <name evidence="8" type="ORF">HMPREF9470_03641</name>
</gene>
<dbReference type="PATRIC" id="fig|742734.4.peg.3907"/>
<dbReference type="PANTHER" id="PTHR30250:SF10">
    <property type="entry name" value="LIPOPOLYSACCHARIDE BIOSYNTHESIS PROTEIN WZXC"/>
    <property type="match status" value="1"/>
</dbReference>
<feature type="transmembrane region" description="Helical" evidence="7">
    <location>
        <begin position="263"/>
        <end position="280"/>
    </location>
</feature>
<evidence type="ECO:0000256" key="2">
    <source>
        <dbReference type="ARBA" id="ARBA00007430"/>
    </source>
</evidence>
<feature type="transmembrane region" description="Helical" evidence="7">
    <location>
        <begin position="425"/>
        <end position="442"/>
    </location>
</feature>
<dbReference type="InterPro" id="IPR050833">
    <property type="entry name" value="Poly_Biosynth_Transport"/>
</dbReference>
<sequence>MKGRNYMSNNVEINKAVRWSSTAELMSKLVSPITSMLLARLLTPEAFGLIASITMVTSFSDLFTDGGCNKFIIQHTFTDEQDLKRHATVGFWLNLTISTIIWLVIVCFRVNIATIIGISGFENALVVAALALFMTAFSSMHMALLRKKLDFKHLFKIRTAATVINLVVSVALAFWGAGVWAVIFGTLCRDFTYALLFNLRPIWKPAFFFDFSILKNMFSFSGFTLLETLMTWFKSNAAILILSGVFTPFYLGLYKTPITIDNSIIGLLYSALIPVLYSGLSRVKNQKKEFENLLFRIQRLMAMIAFPMAMVMLVYSDIVTGILLGSQWLEVSWFVGLYGCAIVVENVFCIFCVEAYRAKEKPLVSALSIAVNNCILCISIYTCAVYGFKIVCYVTVINSLIYYIVQMGIMRFVLKISPWGMLKNVFPYFGLSFLVGIVSYIIKRSMVSMDLMLTLLLMSASIITYTGIILLGTKSRSEIVAFVKN</sequence>
<keyword evidence="6 7" id="KW-0472">Membrane</keyword>
<feature type="transmembrane region" description="Helical" evidence="7">
    <location>
        <begin position="331"/>
        <end position="356"/>
    </location>
</feature>
<dbReference type="AlphaFoldDB" id="A0A0J9BW29"/>
<dbReference type="PANTHER" id="PTHR30250">
    <property type="entry name" value="PST FAMILY PREDICTED COLANIC ACID TRANSPORTER"/>
    <property type="match status" value="1"/>
</dbReference>
<proteinExistence type="inferred from homology"/>
<keyword evidence="3" id="KW-1003">Cell membrane</keyword>
<feature type="transmembrane region" description="Helical" evidence="7">
    <location>
        <begin position="300"/>
        <end position="325"/>
    </location>
</feature>
<comment type="subcellular location">
    <subcellularLocation>
        <location evidence="1">Cell membrane</location>
        <topology evidence="1">Multi-pass membrane protein</topology>
    </subcellularLocation>
</comment>
<keyword evidence="4 7" id="KW-0812">Transmembrane</keyword>
<evidence type="ECO:0000256" key="3">
    <source>
        <dbReference type="ARBA" id="ARBA00022475"/>
    </source>
</evidence>
<feature type="transmembrane region" description="Helical" evidence="7">
    <location>
        <begin position="387"/>
        <end position="405"/>
    </location>
</feature>
<evidence type="ECO:0000313" key="8">
    <source>
        <dbReference type="EMBL" id="KMW16988.1"/>
    </source>
</evidence>
<feature type="transmembrane region" description="Helical" evidence="7">
    <location>
        <begin position="207"/>
        <end position="226"/>
    </location>
</feature>
<feature type="transmembrane region" description="Helical" evidence="7">
    <location>
        <begin position="166"/>
        <end position="187"/>
    </location>
</feature>
<evidence type="ECO:0000313" key="9">
    <source>
        <dbReference type="Proteomes" id="UP000037392"/>
    </source>
</evidence>
<evidence type="ECO:0008006" key="10">
    <source>
        <dbReference type="Google" id="ProtNLM"/>
    </source>
</evidence>
<comment type="caution">
    <text evidence="8">The sequence shown here is derived from an EMBL/GenBank/DDBJ whole genome shotgun (WGS) entry which is preliminary data.</text>
</comment>